<accession>A0A9E7GQ95</accession>
<keyword evidence="3" id="KW-1185">Reference proteome</keyword>
<dbReference type="AlphaFoldDB" id="A0A9E7GQ95"/>
<evidence type="ECO:0000313" key="2">
    <source>
        <dbReference type="EMBL" id="URE15363.1"/>
    </source>
</evidence>
<dbReference type="Pfam" id="PF12764">
    <property type="entry name" value="Gly-rich_Ago1"/>
    <property type="match status" value="1"/>
</dbReference>
<dbReference type="InterPro" id="IPR024357">
    <property type="entry name" value="Argonaut_Gly-rich"/>
</dbReference>
<organism evidence="2 3">
    <name type="scientific">Musa troglodytarum</name>
    <name type="common">fe'i banana</name>
    <dbReference type="NCBI Taxonomy" id="320322"/>
    <lineage>
        <taxon>Eukaryota</taxon>
        <taxon>Viridiplantae</taxon>
        <taxon>Streptophyta</taxon>
        <taxon>Embryophyta</taxon>
        <taxon>Tracheophyta</taxon>
        <taxon>Spermatophyta</taxon>
        <taxon>Magnoliopsida</taxon>
        <taxon>Liliopsida</taxon>
        <taxon>Zingiberales</taxon>
        <taxon>Musaceae</taxon>
        <taxon>Musa</taxon>
    </lineage>
</organism>
<reference evidence="2" key="1">
    <citation type="submission" date="2022-05" db="EMBL/GenBank/DDBJ databases">
        <title>The Musa troglodytarum L. genome provides insights into the mechanism of non-climacteric behaviour and enrichment of carotenoids.</title>
        <authorList>
            <person name="Wang J."/>
        </authorList>
    </citation>
    <scope>NUCLEOTIDE SEQUENCE</scope>
    <source>
        <tissue evidence="2">Leaf</tissue>
    </source>
</reference>
<feature type="domain" description="Argonaut glycine-rich" evidence="1">
    <location>
        <begin position="9"/>
        <end position="57"/>
    </location>
</feature>
<gene>
    <name evidence="2" type="ORF">MUK42_34977</name>
</gene>
<evidence type="ECO:0000259" key="1">
    <source>
        <dbReference type="Pfam" id="PF12764"/>
    </source>
</evidence>
<dbReference type="Proteomes" id="UP001055439">
    <property type="component" value="Chromosome 7"/>
</dbReference>
<protein>
    <recommendedName>
        <fullName evidence="1">Argonaut glycine-rich domain-containing protein</fullName>
    </recommendedName>
</protein>
<evidence type="ECO:0000313" key="3">
    <source>
        <dbReference type="Proteomes" id="UP001055439"/>
    </source>
</evidence>
<name>A0A9E7GQ95_9LILI</name>
<dbReference type="EMBL" id="CP097509">
    <property type="protein sequence ID" value="URE15363.1"/>
    <property type="molecule type" value="Genomic_DNA"/>
</dbReference>
<sequence>MLPLDFPTQAPLQATQTTPWQASSSWQPEISAIEFVEKFEQHSVQGEASCSQIMQPVVSIMPEVTSHSVNHAVMQKLVKLHRESYLGGCLPVYDGNHSHLLLKSFKSPLMTRMMVQPWKGFLLDQLKCLFVIL</sequence>
<proteinExistence type="predicted"/>